<organism evidence="1 2">
    <name type="scientific">Cymbomonas tetramitiformis</name>
    <dbReference type="NCBI Taxonomy" id="36881"/>
    <lineage>
        <taxon>Eukaryota</taxon>
        <taxon>Viridiplantae</taxon>
        <taxon>Chlorophyta</taxon>
        <taxon>Pyramimonadophyceae</taxon>
        <taxon>Pyramimonadales</taxon>
        <taxon>Pyramimonadaceae</taxon>
        <taxon>Cymbomonas</taxon>
    </lineage>
</organism>
<dbReference type="AlphaFoldDB" id="A0AAE0FIT5"/>
<accession>A0AAE0FIT5</accession>
<keyword evidence="2" id="KW-1185">Reference proteome</keyword>
<protein>
    <submittedName>
        <fullName evidence="1">Uncharacterized protein</fullName>
    </submittedName>
</protein>
<sequence>MQGVAAFKGALEGVWRQALRTEWNTALRQWRELQKQIREQTSKRGGTVPATKPQEEEEIMEEWANYLYL</sequence>
<comment type="caution">
    <text evidence="1">The sequence shown here is derived from an EMBL/GenBank/DDBJ whole genome shotgun (WGS) entry which is preliminary data.</text>
</comment>
<name>A0AAE0FIT5_9CHLO</name>
<gene>
    <name evidence="1" type="ORF">CYMTET_30599</name>
</gene>
<reference evidence="1 2" key="1">
    <citation type="journal article" date="2015" name="Genome Biol. Evol.">
        <title>Comparative Genomics of a Bacterivorous Green Alga Reveals Evolutionary Causalities and Consequences of Phago-Mixotrophic Mode of Nutrition.</title>
        <authorList>
            <person name="Burns J.A."/>
            <person name="Paasch A."/>
            <person name="Narechania A."/>
            <person name="Kim E."/>
        </authorList>
    </citation>
    <scope>NUCLEOTIDE SEQUENCE [LARGE SCALE GENOMIC DNA]</scope>
    <source>
        <strain evidence="1 2">PLY_AMNH</strain>
    </source>
</reference>
<evidence type="ECO:0000313" key="2">
    <source>
        <dbReference type="Proteomes" id="UP001190700"/>
    </source>
</evidence>
<dbReference type="Proteomes" id="UP001190700">
    <property type="component" value="Unassembled WGS sequence"/>
</dbReference>
<dbReference type="EMBL" id="LGRX02017719">
    <property type="protein sequence ID" value="KAK3260444.1"/>
    <property type="molecule type" value="Genomic_DNA"/>
</dbReference>
<evidence type="ECO:0000313" key="1">
    <source>
        <dbReference type="EMBL" id="KAK3260444.1"/>
    </source>
</evidence>
<proteinExistence type="predicted"/>